<comment type="pathway">
    <text evidence="5">Cofactor biosynthesis; riboflavin biosynthesis; 2-hydroxy-3-oxobutyl phosphate from D-ribulose 5-phosphate: step 1/1.</text>
</comment>
<evidence type="ECO:0000256" key="17">
    <source>
        <dbReference type="ARBA" id="ARBA00023134"/>
    </source>
</evidence>
<dbReference type="Pfam" id="PF02978">
    <property type="entry name" value="SRP_SPB"/>
    <property type="match status" value="1"/>
</dbReference>
<dbReference type="GO" id="GO:0005525">
    <property type="term" value="F:GTP binding"/>
    <property type="evidence" value="ECO:0007669"/>
    <property type="project" value="UniProtKB-KW"/>
</dbReference>
<dbReference type="Proteomes" id="UP001174909">
    <property type="component" value="Unassembled WGS sequence"/>
</dbReference>
<keyword evidence="18" id="KW-0733">Signal recognition particle</keyword>
<dbReference type="PANTHER" id="PTHR21327:SF18">
    <property type="entry name" value="3,4-DIHYDROXY-2-BUTANONE 4-PHOSPHATE SYNTHASE"/>
    <property type="match status" value="1"/>
</dbReference>
<evidence type="ECO:0000256" key="2">
    <source>
        <dbReference type="ARBA" id="ARBA00001946"/>
    </source>
</evidence>
<dbReference type="InterPro" id="IPR000897">
    <property type="entry name" value="SRP54_GTPase_dom"/>
</dbReference>
<dbReference type="EC" id="3.5.4.25" evidence="9"/>
<comment type="cofactor">
    <cofactor evidence="2">
        <name>Mg(2+)</name>
        <dbReference type="ChEBI" id="CHEBI:18420"/>
    </cofactor>
</comment>
<evidence type="ECO:0000256" key="3">
    <source>
        <dbReference type="ARBA" id="ARBA00001947"/>
    </source>
</evidence>
<keyword evidence="17" id="KW-0342">GTP-binding</keyword>
<dbReference type="Pfam" id="PF00448">
    <property type="entry name" value="SRP54"/>
    <property type="match status" value="1"/>
</dbReference>
<dbReference type="InterPro" id="IPR032677">
    <property type="entry name" value="GTP_cyclohydro_II"/>
</dbReference>
<organism evidence="31 32">
    <name type="scientific">Geodia barretti</name>
    <name type="common">Barrett's horny sponge</name>
    <dbReference type="NCBI Taxonomy" id="519541"/>
    <lineage>
        <taxon>Eukaryota</taxon>
        <taxon>Metazoa</taxon>
        <taxon>Porifera</taxon>
        <taxon>Demospongiae</taxon>
        <taxon>Heteroscleromorpha</taxon>
        <taxon>Tetractinellida</taxon>
        <taxon>Astrophorina</taxon>
        <taxon>Geodiidae</taxon>
        <taxon>Geodia</taxon>
    </lineage>
</organism>
<name>A0AA35TKZ9_GEOBA</name>
<dbReference type="EMBL" id="CASHTH010003799">
    <property type="protein sequence ID" value="CAI8049516.1"/>
    <property type="molecule type" value="Genomic_DNA"/>
</dbReference>
<evidence type="ECO:0000256" key="9">
    <source>
        <dbReference type="ARBA" id="ARBA00012762"/>
    </source>
</evidence>
<keyword evidence="15" id="KW-0460">Magnesium</keyword>
<dbReference type="NCBIfam" id="TIGR00959">
    <property type="entry name" value="ffh"/>
    <property type="match status" value="1"/>
</dbReference>
<comment type="cofactor">
    <cofactor evidence="3">
        <name>Zn(2+)</name>
        <dbReference type="ChEBI" id="CHEBI:29105"/>
    </cofactor>
</comment>
<dbReference type="EC" id="4.1.99.12" evidence="8"/>
<keyword evidence="14" id="KW-0862">Zinc</keyword>
<keyword evidence="10" id="KW-0686">Riboflavin biosynthesis</keyword>
<evidence type="ECO:0000259" key="29">
    <source>
        <dbReference type="SMART" id="SM00962"/>
    </source>
</evidence>
<evidence type="ECO:0000256" key="10">
    <source>
        <dbReference type="ARBA" id="ARBA00022619"/>
    </source>
</evidence>
<keyword evidence="20" id="KW-0456">Lyase</keyword>
<dbReference type="AlphaFoldDB" id="A0AA35TKZ9"/>
<evidence type="ECO:0000256" key="4">
    <source>
        <dbReference type="ARBA" id="ARBA00004853"/>
    </source>
</evidence>
<evidence type="ECO:0000256" key="19">
    <source>
        <dbReference type="ARBA" id="ARBA00023211"/>
    </source>
</evidence>
<dbReference type="InterPro" id="IPR017945">
    <property type="entry name" value="DHBP_synth_RibB-like_a/b_dom"/>
</dbReference>
<evidence type="ECO:0000256" key="1">
    <source>
        <dbReference type="ARBA" id="ARBA00001936"/>
    </source>
</evidence>
<dbReference type="InterPro" id="IPR000422">
    <property type="entry name" value="DHBP_synthase_RibB"/>
</dbReference>
<keyword evidence="13" id="KW-0378">Hydrolase</keyword>
<dbReference type="PANTHER" id="PTHR21327">
    <property type="entry name" value="GTP CYCLOHYDROLASE II-RELATED"/>
    <property type="match status" value="1"/>
</dbReference>
<dbReference type="GO" id="GO:0003935">
    <property type="term" value="F:GTP cyclohydrolase II activity"/>
    <property type="evidence" value="ECO:0007669"/>
    <property type="project" value="UniProtKB-EC"/>
</dbReference>
<evidence type="ECO:0000256" key="13">
    <source>
        <dbReference type="ARBA" id="ARBA00022801"/>
    </source>
</evidence>
<evidence type="ECO:0000256" key="27">
    <source>
        <dbReference type="SAM" id="MobiDB-lite"/>
    </source>
</evidence>
<dbReference type="Pfam" id="PF00926">
    <property type="entry name" value="DHBP_synthase"/>
    <property type="match status" value="1"/>
</dbReference>
<evidence type="ECO:0000256" key="5">
    <source>
        <dbReference type="ARBA" id="ARBA00004904"/>
    </source>
</evidence>
<feature type="region of interest" description="Disordered" evidence="27">
    <location>
        <begin position="665"/>
        <end position="734"/>
    </location>
</feature>
<dbReference type="SUPFAM" id="SSF47446">
    <property type="entry name" value="Signal peptide-binding domain"/>
    <property type="match status" value="1"/>
</dbReference>
<evidence type="ECO:0000256" key="11">
    <source>
        <dbReference type="ARBA" id="ARBA00022723"/>
    </source>
</evidence>
<dbReference type="SMART" id="SM00962">
    <property type="entry name" value="SRP54"/>
    <property type="match status" value="1"/>
</dbReference>
<evidence type="ECO:0000256" key="12">
    <source>
        <dbReference type="ARBA" id="ARBA00022741"/>
    </source>
</evidence>
<dbReference type="GO" id="GO:0005786">
    <property type="term" value="C:signal recognition particle, endoplasmic reticulum targeting"/>
    <property type="evidence" value="ECO:0007669"/>
    <property type="project" value="UniProtKB-KW"/>
</dbReference>
<feature type="domain" description="SRP54-type proteins GTP-binding" evidence="29">
    <location>
        <begin position="382"/>
        <end position="577"/>
    </location>
</feature>
<evidence type="ECO:0000256" key="16">
    <source>
        <dbReference type="ARBA" id="ARBA00022884"/>
    </source>
</evidence>
<gene>
    <name evidence="31" type="ORF">GBAR_LOCUS27263</name>
</gene>
<dbReference type="CDD" id="cd18539">
    <property type="entry name" value="SRP_G"/>
    <property type="match status" value="1"/>
</dbReference>
<sequence>MVIVVDDEDRENEGDLTIAAERVTPEAINFMARFGRGLICMPMTGERLDELHIPMMVRENTSRFETAFAVSIEARDATSTGISAADRAATVRVAIDPATRPADLAQPGHMFPLRARRGGVLVRAGQTEAAVDLARLAGLYSAGVICEIMNDDGTMARVKELSRFAKRHRLLMITIADLIKYRMRNDRLVKPVASANMPTDHGAFRAHAFESVIDGRTHIALVRGDVGDGRDILVRVHSRCLTGEVFRSTRCDCGRQLDAAMQQIAAEGRGVLLYLNQEGRGIGLGNKIRAYELQDQGIRGEVRLTPAAVETALREIRLALLEADVNFKVVKAFVARVRDRAIDRAVLDSLTPAQQVVGIVRDELLALFGKQPAGFGVAGRRPRVVLLVGLQGSGKTTTAAKIAHWLRRQGRRPLLVSVDIRRPAAIEQLAVLGRQAGLAVHDPQDRQSAAGRARSAIEQARADGFDTVIVDTAGRLHIDDELMSELEEISAAVDPTDRLYVADAMTGQDAVKSAGEFHRRAGVTGIVLTKMDGDARGGAALSVVAVVGVPIVFSGGGERLEDLEPFRPDRMVSRMLGMGDILTLVDRAEQAAAEQQAQQVERRTLRDQFTLEDMRQQMTVISRMGPLDQLVGLIPGMGALGGGGAQIDPKRLTRVAAVIDSMTREERRKPGIMNGSRRKRVARGSGTSWKKSTACSSSSPDAAGAQEHAIRSGRTRVAGPAPPAAAADSGSARS</sequence>
<feature type="compositionally biased region" description="Low complexity" evidence="27">
    <location>
        <begin position="715"/>
        <end position="734"/>
    </location>
</feature>
<feature type="compositionally biased region" description="Low complexity" evidence="27">
    <location>
        <begin position="687"/>
        <end position="699"/>
    </location>
</feature>
<keyword evidence="19" id="KW-0464">Manganese</keyword>
<dbReference type="SUPFAM" id="SSF55821">
    <property type="entry name" value="YrdC/RibB"/>
    <property type="match status" value="1"/>
</dbReference>
<keyword evidence="32" id="KW-1185">Reference proteome</keyword>
<dbReference type="Gene3D" id="1.10.260.30">
    <property type="entry name" value="Signal recognition particle, SRP54 subunit, M-domain"/>
    <property type="match status" value="1"/>
</dbReference>
<dbReference type="GO" id="GO:0006614">
    <property type="term" value="P:SRP-dependent cotranslational protein targeting to membrane"/>
    <property type="evidence" value="ECO:0007669"/>
    <property type="project" value="InterPro"/>
</dbReference>
<dbReference type="InterPro" id="IPR036144">
    <property type="entry name" value="RibA-like_sf"/>
</dbReference>
<comment type="similarity">
    <text evidence="7">In the N-terminal section; belongs to the DHBP synthase family.</text>
</comment>
<keyword evidence="12" id="KW-0547">Nucleotide-binding</keyword>
<comment type="pathway">
    <text evidence="4">Cofactor biosynthesis; riboflavin biosynthesis; 5-amino-6-(D-ribitylamino)uracil from GTP: step 1/4.</text>
</comment>
<dbReference type="Gene3D" id="1.20.120.140">
    <property type="entry name" value="Signal recognition particle SRP54, nucleotide-binding domain"/>
    <property type="match status" value="1"/>
</dbReference>
<feature type="domain" description="Signal recognition particle SRP54 helical bundle" evidence="30">
    <location>
        <begin position="293"/>
        <end position="368"/>
    </location>
</feature>
<dbReference type="SMART" id="SM00382">
    <property type="entry name" value="AAA"/>
    <property type="match status" value="1"/>
</dbReference>
<evidence type="ECO:0000313" key="32">
    <source>
        <dbReference type="Proteomes" id="UP001174909"/>
    </source>
</evidence>
<dbReference type="SUPFAM" id="SSF142695">
    <property type="entry name" value="RibA-like"/>
    <property type="match status" value="1"/>
</dbReference>
<comment type="cofactor">
    <cofactor evidence="1">
        <name>Mn(2+)</name>
        <dbReference type="ChEBI" id="CHEBI:29035"/>
    </cofactor>
</comment>
<evidence type="ECO:0000256" key="8">
    <source>
        <dbReference type="ARBA" id="ARBA00012153"/>
    </source>
</evidence>
<feature type="domain" description="AAA+ ATPase" evidence="28">
    <location>
        <begin position="381"/>
        <end position="582"/>
    </location>
</feature>
<protein>
    <recommendedName>
        <fullName evidence="22">Signal recognition particle subunit SRP54</fullName>
        <ecNumber evidence="9">3.5.4.25</ecNumber>
        <ecNumber evidence="24">3.6.5.4</ecNumber>
        <ecNumber evidence="8">4.1.99.12</ecNumber>
    </recommendedName>
    <alternativeName>
        <fullName evidence="23">Signal recognition particle 54 kDa protein</fullName>
    </alternativeName>
</protein>
<dbReference type="SUPFAM" id="SSF52540">
    <property type="entry name" value="P-loop containing nucleoside triphosphate hydrolases"/>
    <property type="match status" value="1"/>
</dbReference>
<keyword evidence="11" id="KW-0479">Metal-binding</keyword>
<dbReference type="SMART" id="SM00963">
    <property type="entry name" value="SRP54_N"/>
    <property type="match status" value="1"/>
</dbReference>
<reference evidence="31" key="1">
    <citation type="submission" date="2023-03" db="EMBL/GenBank/DDBJ databases">
        <authorList>
            <person name="Steffen K."/>
            <person name="Cardenas P."/>
        </authorList>
    </citation>
    <scope>NUCLEOTIDE SEQUENCE</scope>
</reference>
<comment type="catalytic activity">
    <reaction evidence="26">
        <text>GTP + 4 H2O = 2,5-diamino-6-hydroxy-4-(5-phosphoribosylamino)-pyrimidine + formate + 2 phosphate + 3 H(+)</text>
        <dbReference type="Rhea" id="RHEA:23704"/>
        <dbReference type="ChEBI" id="CHEBI:15377"/>
        <dbReference type="ChEBI" id="CHEBI:15378"/>
        <dbReference type="ChEBI" id="CHEBI:15740"/>
        <dbReference type="ChEBI" id="CHEBI:37565"/>
        <dbReference type="ChEBI" id="CHEBI:43474"/>
        <dbReference type="ChEBI" id="CHEBI:58614"/>
        <dbReference type="EC" id="3.5.4.25"/>
    </reaction>
</comment>
<evidence type="ECO:0000256" key="25">
    <source>
        <dbReference type="ARBA" id="ARBA00048157"/>
    </source>
</evidence>
<evidence type="ECO:0000256" key="23">
    <source>
        <dbReference type="ARBA" id="ARBA00034907"/>
    </source>
</evidence>
<evidence type="ECO:0000256" key="15">
    <source>
        <dbReference type="ARBA" id="ARBA00022842"/>
    </source>
</evidence>
<evidence type="ECO:0000256" key="26">
    <source>
        <dbReference type="ARBA" id="ARBA00049295"/>
    </source>
</evidence>
<dbReference type="FunFam" id="3.90.870.10:FF:000001">
    <property type="entry name" value="Riboflavin biosynthesis protein RibBA"/>
    <property type="match status" value="1"/>
</dbReference>
<dbReference type="NCBIfam" id="TIGR00506">
    <property type="entry name" value="ribB"/>
    <property type="match status" value="1"/>
</dbReference>
<dbReference type="InterPro" id="IPR036891">
    <property type="entry name" value="Signal_recog_part_SRP54_M_sf"/>
</dbReference>
<evidence type="ECO:0000259" key="28">
    <source>
        <dbReference type="SMART" id="SM00382"/>
    </source>
</evidence>
<dbReference type="Gene3D" id="3.90.870.10">
    <property type="entry name" value="DHBP synthase"/>
    <property type="match status" value="1"/>
</dbReference>
<dbReference type="InterPro" id="IPR004780">
    <property type="entry name" value="SRP"/>
</dbReference>
<evidence type="ECO:0000256" key="7">
    <source>
        <dbReference type="ARBA" id="ARBA00005520"/>
    </source>
</evidence>
<evidence type="ECO:0000256" key="24">
    <source>
        <dbReference type="ARBA" id="ARBA00035672"/>
    </source>
</evidence>
<dbReference type="GO" id="GO:0008686">
    <property type="term" value="F:3,4-dihydroxy-2-butanone-4-phosphate synthase activity"/>
    <property type="evidence" value="ECO:0007669"/>
    <property type="project" value="UniProtKB-EC"/>
</dbReference>
<dbReference type="GO" id="GO:0009231">
    <property type="term" value="P:riboflavin biosynthetic process"/>
    <property type="evidence" value="ECO:0007669"/>
    <property type="project" value="UniProtKB-KW"/>
</dbReference>
<evidence type="ECO:0000256" key="21">
    <source>
        <dbReference type="ARBA" id="ARBA00023274"/>
    </source>
</evidence>
<evidence type="ECO:0000256" key="22">
    <source>
        <dbReference type="ARBA" id="ARBA00034832"/>
    </source>
</evidence>
<evidence type="ECO:0000256" key="18">
    <source>
        <dbReference type="ARBA" id="ARBA00023135"/>
    </source>
</evidence>
<evidence type="ECO:0000313" key="31">
    <source>
        <dbReference type="EMBL" id="CAI8049516.1"/>
    </source>
</evidence>
<dbReference type="Gene3D" id="3.40.50.300">
    <property type="entry name" value="P-loop containing nucleotide triphosphate hydrolases"/>
    <property type="match status" value="1"/>
</dbReference>
<accession>A0AA35TKZ9</accession>
<dbReference type="InterPro" id="IPR003593">
    <property type="entry name" value="AAA+_ATPase"/>
</dbReference>
<keyword evidence="16" id="KW-0694">RNA-binding</keyword>
<evidence type="ECO:0000256" key="14">
    <source>
        <dbReference type="ARBA" id="ARBA00022833"/>
    </source>
</evidence>
<dbReference type="GO" id="GO:0003924">
    <property type="term" value="F:GTPase activity"/>
    <property type="evidence" value="ECO:0007669"/>
    <property type="project" value="InterPro"/>
</dbReference>
<evidence type="ECO:0000256" key="20">
    <source>
        <dbReference type="ARBA" id="ARBA00023239"/>
    </source>
</evidence>
<dbReference type="InterPro" id="IPR027417">
    <property type="entry name" value="P-loop_NTPase"/>
</dbReference>
<comment type="catalytic activity">
    <reaction evidence="25">
        <text>GTP + H2O = GDP + phosphate + H(+)</text>
        <dbReference type="Rhea" id="RHEA:19669"/>
        <dbReference type="ChEBI" id="CHEBI:15377"/>
        <dbReference type="ChEBI" id="CHEBI:15378"/>
        <dbReference type="ChEBI" id="CHEBI:37565"/>
        <dbReference type="ChEBI" id="CHEBI:43474"/>
        <dbReference type="ChEBI" id="CHEBI:58189"/>
        <dbReference type="EC" id="3.6.5.4"/>
    </reaction>
    <physiologicalReaction direction="left-to-right" evidence="25">
        <dbReference type="Rhea" id="RHEA:19670"/>
    </physiologicalReaction>
</comment>
<evidence type="ECO:0000259" key="30">
    <source>
        <dbReference type="SMART" id="SM00963"/>
    </source>
</evidence>
<proteinExistence type="inferred from homology"/>
<dbReference type="InterPro" id="IPR000926">
    <property type="entry name" value="RibA"/>
</dbReference>
<dbReference type="InterPro" id="IPR004125">
    <property type="entry name" value="Signal_recog_particle_SRP54_M"/>
</dbReference>
<dbReference type="Gene3D" id="3.40.50.10990">
    <property type="entry name" value="GTP cyclohydrolase II"/>
    <property type="match status" value="1"/>
</dbReference>
<dbReference type="InterPro" id="IPR042101">
    <property type="entry name" value="SRP54_N_sf"/>
</dbReference>
<dbReference type="GO" id="GO:0005829">
    <property type="term" value="C:cytosol"/>
    <property type="evidence" value="ECO:0007669"/>
    <property type="project" value="TreeGrafter"/>
</dbReference>
<dbReference type="EC" id="3.6.5.4" evidence="24"/>
<comment type="caution">
    <text evidence="31">The sequence shown here is derived from an EMBL/GenBank/DDBJ whole genome shotgun (WGS) entry which is preliminary data.</text>
</comment>
<evidence type="ECO:0000256" key="6">
    <source>
        <dbReference type="ARBA" id="ARBA00005450"/>
    </source>
</evidence>
<comment type="similarity">
    <text evidence="6">Belongs to the GTP-binding SRP family. SRP54 subfamily.</text>
</comment>
<dbReference type="CDD" id="cd00641">
    <property type="entry name" value="GTP_cyclohydro2"/>
    <property type="match status" value="1"/>
</dbReference>
<keyword evidence="21" id="KW-0687">Ribonucleoprotein</keyword>
<dbReference type="InterPro" id="IPR013822">
    <property type="entry name" value="Signal_recog_particl_SRP54_hlx"/>
</dbReference>
<dbReference type="Pfam" id="PF00925">
    <property type="entry name" value="GTP_cyclohydro2"/>
    <property type="match status" value="1"/>
</dbReference>
<dbReference type="GO" id="GO:0046872">
    <property type="term" value="F:metal ion binding"/>
    <property type="evidence" value="ECO:0007669"/>
    <property type="project" value="UniProtKB-KW"/>
</dbReference>
<dbReference type="GO" id="GO:0008312">
    <property type="term" value="F:7S RNA binding"/>
    <property type="evidence" value="ECO:0007669"/>
    <property type="project" value="InterPro"/>
</dbReference>